<accession>A0AAD4G630</accession>
<reference evidence="1" key="1">
    <citation type="submission" date="2019-10" db="EMBL/GenBank/DDBJ databases">
        <authorList>
            <consortium name="DOE Joint Genome Institute"/>
            <person name="Kuo A."/>
            <person name="Miyauchi S."/>
            <person name="Kiss E."/>
            <person name="Drula E."/>
            <person name="Kohler A."/>
            <person name="Sanchez-Garcia M."/>
            <person name="Andreopoulos B."/>
            <person name="Barry K.W."/>
            <person name="Bonito G."/>
            <person name="Buee M."/>
            <person name="Carver A."/>
            <person name="Chen C."/>
            <person name="Cichocki N."/>
            <person name="Clum A."/>
            <person name="Culley D."/>
            <person name="Crous P.W."/>
            <person name="Fauchery L."/>
            <person name="Girlanda M."/>
            <person name="Hayes R."/>
            <person name="Keri Z."/>
            <person name="LaButti K."/>
            <person name="Lipzen A."/>
            <person name="Lombard V."/>
            <person name="Magnuson J."/>
            <person name="Maillard F."/>
            <person name="Morin E."/>
            <person name="Murat C."/>
            <person name="Nolan M."/>
            <person name="Ohm R."/>
            <person name="Pangilinan J."/>
            <person name="Pereira M."/>
            <person name="Perotto S."/>
            <person name="Peter M."/>
            <person name="Riley R."/>
            <person name="Sitrit Y."/>
            <person name="Stielow B."/>
            <person name="Szollosi G."/>
            <person name="Zifcakova L."/>
            <person name="Stursova M."/>
            <person name="Spatafora J.W."/>
            <person name="Tedersoo L."/>
            <person name="Vaario L.-M."/>
            <person name="Yamada A."/>
            <person name="Yan M."/>
            <person name="Wang P."/>
            <person name="Xu J."/>
            <person name="Bruns T."/>
            <person name="Baldrian P."/>
            <person name="Vilgalys R."/>
            <person name="Henrissat B."/>
            <person name="Grigoriev I.V."/>
            <person name="Hibbett D."/>
            <person name="Nagy L.G."/>
            <person name="Martin F.M."/>
        </authorList>
    </citation>
    <scope>NUCLEOTIDE SEQUENCE</scope>
    <source>
        <strain evidence="1">BED1</strain>
    </source>
</reference>
<feature type="non-terminal residue" evidence="1">
    <location>
        <position position="118"/>
    </location>
</feature>
<proteinExistence type="predicted"/>
<dbReference type="Proteomes" id="UP001194468">
    <property type="component" value="Unassembled WGS sequence"/>
</dbReference>
<organism evidence="1 2">
    <name type="scientific">Boletus edulis BED1</name>
    <dbReference type="NCBI Taxonomy" id="1328754"/>
    <lineage>
        <taxon>Eukaryota</taxon>
        <taxon>Fungi</taxon>
        <taxon>Dikarya</taxon>
        <taxon>Basidiomycota</taxon>
        <taxon>Agaricomycotina</taxon>
        <taxon>Agaricomycetes</taxon>
        <taxon>Agaricomycetidae</taxon>
        <taxon>Boletales</taxon>
        <taxon>Boletineae</taxon>
        <taxon>Boletaceae</taxon>
        <taxon>Boletoideae</taxon>
        <taxon>Boletus</taxon>
    </lineage>
</organism>
<dbReference type="AlphaFoldDB" id="A0AAD4G630"/>
<keyword evidence="2" id="KW-1185">Reference proteome</keyword>
<gene>
    <name evidence="1" type="ORF">L210DRAFT_3511759</name>
</gene>
<evidence type="ECO:0000313" key="1">
    <source>
        <dbReference type="EMBL" id="KAF8416543.1"/>
    </source>
</evidence>
<name>A0AAD4G630_BOLED</name>
<evidence type="ECO:0000313" key="2">
    <source>
        <dbReference type="Proteomes" id="UP001194468"/>
    </source>
</evidence>
<sequence length="118" mass="12951">SPYTTSHTDVGPARHTVAARVAYWTGEAGGVIDRWVRVEEAVESRLHSFRDPTEPLNPGLLYTDQADERRAYAYGAGDARRQVQRGKGRIRKGCGACGGGDRERYGVEVEWGVGMDQG</sequence>
<dbReference type="EMBL" id="WHUW01000254">
    <property type="protein sequence ID" value="KAF8416543.1"/>
    <property type="molecule type" value="Genomic_DNA"/>
</dbReference>
<comment type="caution">
    <text evidence="1">The sequence shown here is derived from an EMBL/GenBank/DDBJ whole genome shotgun (WGS) entry which is preliminary data.</text>
</comment>
<reference evidence="1" key="2">
    <citation type="journal article" date="2020" name="Nat. Commun.">
        <title>Large-scale genome sequencing of mycorrhizal fungi provides insights into the early evolution of symbiotic traits.</title>
        <authorList>
            <person name="Miyauchi S."/>
            <person name="Kiss E."/>
            <person name="Kuo A."/>
            <person name="Drula E."/>
            <person name="Kohler A."/>
            <person name="Sanchez-Garcia M."/>
            <person name="Morin E."/>
            <person name="Andreopoulos B."/>
            <person name="Barry K.W."/>
            <person name="Bonito G."/>
            <person name="Buee M."/>
            <person name="Carver A."/>
            <person name="Chen C."/>
            <person name="Cichocki N."/>
            <person name="Clum A."/>
            <person name="Culley D."/>
            <person name="Crous P.W."/>
            <person name="Fauchery L."/>
            <person name="Girlanda M."/>
            <person name="Hayes R.D."/>
            <person name="Keri Z."/>
            <person name="LaButti K."/>
            <person name="Lipzen A."/>
            <person name="Lombard V."/>
            <person name="Magnuson J."/>
            <person name="Maillard F."/>
            <person name="Murat C."/>
            <person name="Nolan M."/>
            <person name="Ohm R.A."/>
            <person name="Pangilinan J."/>
            <person name="Pereira M.F."/>
            <person name="Perotto S."/>
            <person name="Peter M."/>
            <person name="Pfister S."/>
            <person name="Riley R."/>
            <person name="Sitrit Y."/>
            <person name="Stielow J.B."/>
            <person name="Szollosi G."/>
            <person name="Zifcakova L."/>
            <person name="Stursova M."/>
            <person name="Spatafora J.W."/>
            <person name="Tedersoo L."/>
            <person name="Vaario L.M."/>
            <person name="Yamada A."/>
            <person name="Yan M."/>
            <person name="Wang P."/>
            <person name="Xu J."/>
            <person name="Bruns T."/>
            <person name="Baldrian P."/>
            <person name="Vilgalys R."/>
            <person name="Dunand C."/>
            <person name="Henrissat B."/>
            <person name="Grigoriev I.V."/>
            <person name="Hibbett D."/>
            <person name="Nagy L.G."/>
            <person name="Martin F.M."/>
        </authorList>
    </citation>
    <scope>NUCLEOTIDE SEQUENCE</scope>
    <source>
        <strain evidence="1">BED1</strain>
    </source>
</reference>
<protein>
    <submittedName>
        <fullName evidence="1">Uncharacterized protein</fullName>
    </submittedName>
</protein>